<dbReference type="InterPro" id="IPR009027">
    <property type="entry name" value="Ribosomal_bL9/RNase_H1_N"/>
</dbReference>
<evidence type="ECO:0000259" key="1">
    <source>
        <dbReference type="Pfam" id="PF01693"/>
    </source>
</evidence>
<gene>
    <name evidence="2" type="ORF">RIF29_38965</name>
</gene>
<feature type="domain" description="Ribonuclease H1 N-terminal" evidence="1">
    <location>
        <begin position="8"/>
        <end position="48"/>
    </location>
</feature>
<comment type="caution">
    <text evidence="2">The sequence shown here is derived from an EMBL/GenBank/DDBJ whole genome shotgun (WGS) entry which is preliminary data.</text>
</comment>
<sequence length="248" mass="28451">MSNGTRRWYVVFVGRRPGYYKTWEQCQQQIDGFKGSHYQSYVEEDEAEIAWVDHLIQQGHASANQRDLHTSHYEIAQRLMDDEYMRVSYVEGENHVEAEKSISLRSLTHSGHPRTDRFQEELKEHSYVLTFAFYESIFPPCSFSTGPVYLRKPSSLPSLSHSHTDALARLRLRPSASISVQRNTQPAAHPSHILIDCATQDPPRITGRFPTMPSFRKFAEETTVDNDIIESSSNMFKPTAAISETHSE</sequence>
<keyword evidence="3" id="KW-1185">Reference proteome</keyword>
<name>A0AAN9E6J5_CROPI</name>
<dbReference type="SUPFAM" id="SSF55658">
    <property type="entry name" value="L9 N-domain-like"/>
    <property type="match status" value="1"/>
</dbReference>
<dbReference type="Gene3D" id="3.40.970.10">
    <property type="entry name" value="Ribonuclease H1, N-terminal domain"/>
    <property type="match status" value="1"/>
</dbReference>
<evidence type="ECO:0000313" key="2">
    <source>
        <dbReference type="EMBL" id="KAK7244147.1"/>
    </source>
</evidence>
<dbReference type="AlphaFoldDB" id="A0AAN9E6J5"/>
<dbReference type="Proteomes" id="UP001372338">
    <property type="component" value="Unassembled WGS sequence"/>
</dbReference>
<organism evidence="2 3">
    <name type="scientific">Crotalaria pallida</name>
    <name type="common">Smooth rattlebox</name>
    <name type="synonym">Crotalaria striata</name>
    <dbReference type="NCBI Taxonomy" id="3830"/>
    <lineage>
        <taxon>Eukaryota</taxon>
        <taxon>Viridiplantae</taxon>
        <taxon>Streptophyta</taxon>
        <taxon>Embryophyta</taxon>
        <taxon>Tracheophyta</taxon>
        <taxon>Spermatophyta</taxon>
        <taxon>Magnoliopsida</taxon>
        <taxon>eudicotyledons</taxon>
        <taxon>Gunneridae</taxon>
        <taxon>Pentapetalae</taxon>
        <taxon>rosids</taxon>
        <taxon>fabids</taxon>
        <taxon>Fabales</taxon>
        <taxon>Fabaceae</taxon>
        <taxon>Papilionoideae</taxon>
        <taxon>50 kb inversion clade</taxon>
        <taxon>genistoids sensu lato</taxon>
        <taxon>core genistoids</taxon>
        <taxon>Crotalarieae</taxon>
        <taxon>Crotalaria</taxon>
    </lineage>
</organism>
<dbReference type="InterPro" id="IPR037056">
    <property type="entry name" value="RNase_H1_N_sf"/>
</dbReference>
<dbReference type="EMBL" id="JAYWIO010000008">
    <property type="protein sequence ID" value="KAK7244147.1"/>
    <property type="molecule type" value="Genomic_DNA"/>
</dbReference>
<dbReference type="Pfam" id="PF01693">
    <property type="entry name" value="Cauli_VI"/>
    <property type="match status" value="1"/>
</dbReference>
<reference evidence="2 3" key="1">
    <citation type="submission" date="2024-01" db="EMBL/GenBank/DDBJ databases">
        <title>The genomes of 5 underutilized Papilionoideae crops provide insights into root nodulation and disease resistanc.</title>
        <authorList>
            <person name="Yuan L."/>
        </authorList>
    </citation>
    <scope>NUCLEOTIDE SEQUENCE [LARGE SCALE GENOMIC DNA]</scope>
    <source>
        <strain evidence="2">ZHUSHIDOU_FW_LH</strain>
        <tissue evidence="2">Leaf</tissue>
    </source>
</reference>
<proteinExistence type="predicted"/>
<accession>A0AAN9E6J5</accession>
<dbReference type="InterPro" id="IPR011320">
    <property type="entry name" value="RNase_H1_N"/>
</dbReference>
<evidence type="ECO:0000313" key="3">
    <source>
        <dbReference type="Proteomes" id="UP001372338"/>
    </source>
</evidence>
<protein>
    <recommendedName>
        <fullName evidence="1">Ribonuclease H1 N-terminal domain-containing protein</fullName>
    </recommendedName>
</protein>